<dbReference type="Proteomes" id="UP000198341">
    <property type="component" value="Chromosome 13"/>
</dbReference>
<evidence type="ECO:0008006" key="6">
    <source>
        <dbReference type="Google" id="ProtNLM"/>
    </source>
</evidence>
<dbReference type="InterPro" id="IPR037119">
    <property type="entry name" value="Haem_oxidase_HugZ-like_sf"/>
</dbReference>
<evidence type="ECO:0000259" key="2">
    <source>
        <dbReference type="Pfam" id="PF10615"/>
    </source>
</evidence>
<dbReference type="InterPro" id="IPR019595">
    <property type="entry name" value="DUF2470"/>
</dbReference>
<dbReference type="PANTHER" id="PTHR13343">
    <property type="entry name" value="CREG1 PROTEIN"/>
    <property type="match status" value="1"/>
</dbReference>
<name>K8EMM8_9CHLO</name>
<feature type="domain" description="CREG-like beta-barrel" evidence="3">
    <location>
        <begin position="115"/>
        <end position="224"/>
    </location>
</feature>
<dbReference type="STRING" id="41875.K8EMM8"/>
<accession>K8EMM8</accession>
<dbReference type="GeneID" id="19012248"/>
<evidence type="ECO:0000313" key="5">
    <source>
        <dbReference type="Proteomes" id="UP000198341"/>
    </source>
</evidence>
<protein>
    <recommendedName>
        <fullName evidence="6">DUF2470 domain-containing protein</fullName>
    </recommendedName>
</protein>
<dbReference type="Pfam" id="PF13883">
    <property type="entry name" value="CREG_beta-barrel"/>
    <property type="match status" value="1"/>
</dbReference>
<dbReference type="SUPFAM" id="SSF50475">
    <property type="entry name" value="FMN-binding split barrel"/>
    <property type="match status" value="1"/>
</dbReference>
<keyword evidence="5" id="KW-1185">Reference proteome</keyword>
<sequence length="346" mass="37714">MKNESKGKEEEEEEEGKTFDKILSVLQAHKSRRLSVAAECRTLVSNASFTGFGGVLCTIASSSSSSSSTTNPKTTKDGEKEREDDPSYPVGSFAAFAIEEEDVEEGSERVSTRSSAAAGLPIFALSQLSSHTRDLLKNKRASLFCAESGGMRPDAARATLVGSVEKIEDEKERAKAREIYLKHHPDAFWVDFGDFSWFKMTELKEVKYVGGFGRAATVGASDYQSAKVDPVRKFSAPVCKHMNEDHAESTLDIVKMVVFGDENMNLIRSSSSNSSSSSDDEKNMKAEMCEIDSIGMTVSLRMGGQNLGKVRIEWQEPAYDRKAIKDQIVNLTKKAAAAAAAAATDK</sequence>
<dbReference type="OrthoDB" id="2138282at2759"/>
<dbReference type="Pfam" id="PF10615">
    <property type="entry name" value="DUF2470"/>
    <property type="match status" value="1"/>
</dbReference>
<reference evidence="4 5" key="1">
    <citation type="submission" date="2011-10" db="EMBL/GenBank/DDBJ databases">
        <authorList>
            <person name="Genoscope - CEA"/>
        </authorList>
    </citation>
    <scope>NUCLEOTIDE SEQUENCE [LARGE SCALE GENOMIC DNA]</scope>
    <source>
        <strain evidence="4 5">RCC 1105</strain>
    </source>
</reference>
<evidence type="ECO:0000256" key="1">
    <source>
        <dbReference type="SAM" id="MobiDB-lite"/>
    </source>
</evidence>
<evidence type="ECO:0000259" key="3">
    <source>
        <dbReference type="Pfam" id="PF13883"/>
    </source>
</evidence>
<gene>
    <name evidence="4" type="ordered locus">Bathy13g02960</name>
</gene>
<dbReference type="KEGG" id="bpg:Bathy13g02960"/>
<dbReference type="Gene3D" id="3.20.180.10">
    <property type="entry name" value="PNP-oxidase-like"/>
    <property type="match status" value="1"/>
</dbReference>
<dbReference type="eggNOG" id="ENOG502QV7B">
    <property type="taxonomic scope" value="Eukaryota"/>
</dbReference>
<feature type="compositionally biased region" description="Basic and acidic residues" evidence="1">
    <location>
        <begin position="74"/>
        <end position="85"/>
    </location>
</feature>
<dbReference type="GO" id="GO:0005737">
    <property type="term" value="C:cytoplasm"/>
    <property type="evidence" value="ECO:0007669"/>
    <property type="project" value="UniProtKB-ARBA"/>
</dbReference>
<proteinExistence type="predicted"/>
<dbReference type="RefSeq" id="XP_007509441.1">
    <property type="nucleotide sequence ID" value="XM_007509379.1"/>
</dbReference>
<feature type="region of interest" description="Disordered" evidence="1">
    <location>
        <begin position="61"/>
        <end position="89"/>
    </location>
</feature>
<dbReference type="Gene3D" id="2.30.110.10">
    <property type="entry name" value="Electron Transport, Fmn-binding Protein, Chain A"/>
    <property type="match status" value="1"/>
</dbReference>
<dbReference type="AlphaFoldDB" id="K8EMM8"/>
<feature type="domain" description="DUF2470" evidence="2">
    <location>
        <begin position="235"/>
        <end position="331"/>
    </location>
</feature>
<dbReference type="InterPro" id="IPR012349">
    <property type="entry name" value="Split_barrel_FMN-bd"/>
</dbReference>
<dbReference type="PANTHER" id="PTHR13343:SF24">
    <property type="entry name" value="OS07G0573800 PROTEIN"/>
    <property type="match status" value="1"/>
</dbReference>
<evidence type="ECO:0000313" key="4">
    <source>
        <dbReference type="EMBL" id="CCO19244.1"/>
    </source>
</evidence>
<dbReference type="InterPro" id="IPR055343">
    <property type="entry name" value="CREG_beta-barrel"/>
</dbReference>
<organism evidence="4 5">
    <name type="scientific">Bathycoccus prasinos</name>
    <dbReference type="NCBI Taxonomy" id="41875"/>
    <lineage>
        <taxon>Eukaryota</taxon>
        <taxon>Viridiplantae</taxon>
        <taxon>Chlorophyta</taxon>
        <taxon>Mamiellophyceae</taxon>
        <taxon>Mamiellales</taxon>
        <taxon>Bathycoccaceae</taxon>
        <taxon>Bathycoccus</taxon>
    </lineage>
</organism>
<dbReference type="EMBL" id="FO082266">
    <property type="protein sequence ID" value="CCO19244.1"/>
    <property type="molecule type" value="Genomic_DNA"/>
</dbReference>